<dbReference type="Gene3D" id="3.40.50.720">
    <property type="entry name" value="NAD(P)-binding Rossmann-like Domain"/>
    <property type="match status" value="1"/>
</dbReference>
<organism evidence="3 4">
    <name type="scientific">Marivibrio halodurans</name>
    <dbReference type="NCBI Taxonomy" id="2039722"/>
    <lineage>
        <taxon>Bacteria</taxon>
        <taxon>Pseudomonadati</taxon>
        <taxon>Pseudomonadota</taxon>
        <taxon>Alphaproteobacteria</taxon>
        <taxon>Rhodospirillales</taxon>
        <taxon>Rhodospirillaceae</taxon>
        <taxon>Marivibrio</taxon>
    </lineage>
</organism>
<dbReference type="RefSeq" id="WP_210680474.1">
    <property type="nucleotide sequence ID" value="NZ_JAGMWN010000001.1"/>
</dbReference>
<proteinExistence type="inferred from homology"/>
<comment type="similarity">
    <text evidence="1">Belongs to the short-chain dehydrogenases/reductases (SDR) family.</text>
</comment>
<dbReference type="InterPro" id="IPR036291">
    <property type="entry name" value="NAD(P)-bd_dom_sf"/>
</dbReference>
<comment type="caution">
    <text evidence="3">The sequence shown here is derived from an EMBL/GenBank/DDBJ whole genome shotgun (WGS) entry which is preliminary data.</text>
</comment>
<evidence type="ECO:0000256" key="1">
    <source>
        <dbReference type="ARBA" id="ARBA00006484"/>
    </source>
</evidence>
<name>A0A8J7RWX9_9PROT</name>
<reference evidence="3" key="1">
    <citation type="submission" date="2021-04" db="EMBL/GenBank/DDBJ databases">
        <authorList>
            <person name="Zhang D.-C."/>
        </authorList>
    </citation>
    <scope>NUCLEOTIDE SEQUENCE</scope>
    <source>
        <strain evidence="3">CGMCC 1.15697</strain>
    </source>
</reference>
<dbReference type="GO" id="GO:0016020">
    <property type="term" value="C:membrane"/>
    <property type="evidence" value="ECO:0007669"/>
    <property type="project" value="TreeGrafter"/>
</dbReference>
<dbReference type="PRINTS" id="PR00081">
    <property type="entry name" value="GDHRDH"/>
</dbReference>
<sequence>MTGRLAGRVALVTGASRGIGRAVAERYAAEGAHVIALARTTGALEELDDTVKAAGHGEGVTLVPVDLSELDKIDMIAASIHQRFGHIDVLASIAGQLGQLSPVAHIAPKTWTQTMTLDLTVNFHLIRAFDPLLRRSVSGRALFTTCARGRAPKAYWAVHAAAKAGLQALVESYADELGKTEVKATLIDPGPAATRLRRQAFPGEAVDAHPPPEDPAITDLYVRAAEPGWSENGTLLTR</sequence>
<dbReference type="Proteomes" id="UP000672602">
    <property type="component" value="Unassembled WGS sequence"/>
</dbReference>
<protein>
    <submittedName>
        <fullName evidence="3">SDR family NAD(P)-dependent oxidoreductase</fullName>
    </submittedName>
</protein>
<keyword evidence="4" id="KW-1185">Reference proteome</keyword>
<dbReference type="PANTHER" id="PTHR44196">
    <property type="entry name" value="DEHYDROGENASE/REDUCTASE SDR FAMILY MEMBER 7B"/>
    <property type="match status" value="1"/>
</dbReference>
<dbReference type="InterPro" id="IPR002347">
    <property type="entry name" value="SDR_fam"/>
</dbReference>
<evidence type="ECO:0000256" key="2">
    <source>
        <dbReference type="ARBA" id="ARBA00023002"/>
    </source>
</evidence>
<dbReference type="Pfam" id="PF00106">
    <property type="entry name" value="adh_short"/>
    <property type="match status" value="1"/>
</dbReference>
<accession>A0A8J7RWX9</accession>
<gene>
    <name evidence="3" type="ORF">KAJ83_02740</name>
</gene>
<evidence type="ECO:0000313" key="4">
    <source>
        <dbReference type="Proteomes" id="UP000672602"/>
    </source>
</evidence>
<dbReference type="SUPFAM" id="SSF51735">
    <property type="entry name" value="NAD(P)-binding Rossmann-fold domains"/>
    <property type="match status" value="1"/>
</dbReference>
<evidence type="ECO:0000313" key="3">
    <source>
        <dbReference type="EMBL" id="MBP5855910.1"/>
    </source>
</evidence>
<dbReference type="EMBL" id="JAGMWN010000001">
    <property type="protein sequence ID" value="MBP5855910.1"/>
    <property type="molecule type" value="Genomic_DNA"/>
</dbReference>
<dbReference type="PANTHER" id="PTHR44196:SF4">
    <property type="entry name" value="SHORT CHAIN DEHYDROGENASE"/>
    <property type="match status" value="1"/>
</dbReference>
<keyword evidence="2" id="KW-0560">Oxidoreductase</keyword>
<dbReference type="AlphaFoldDB" id="A0A8J7RWX9"/>
<dbReference type="CDD" id="cd05233">
    <property type="entry name" value="SDR_c"/>
    <property type="match status" value="1"/>
</dbReference>
<dbReference type="GO" id="GO:0016491">
    <property type="term" value="F:oxidoreductase activity"/>
    <property type="evidence" value="ECO:0007669"/>
    <property type="project" value="UniProtKB-KW"/>
</dbReference>